<sequence length="301" mass="32354">MQRAVRTSHSSTSDLLTWPELPPPEFSASSASAHRSRQPSDKIGEVLRGSQLTEEEEQSLIKMKPRSGYKMNEISGNGIFPASEEGSASEAIDANSNSRTSIRIYKQAPNGVSQISFSTEGSIPPKKPTSLPEVTKQRELSGTLLTEPDSRTKRQISSAKTKELVGNNIFGPALEVVPRSAAPALTFEMEESKEIGEPFTPNVRTSVEVSDPAGGPSNVSFSEESVNKTSKKLHSQKFAELTGNNIFMEDGPAVSADKPLSSAKLREMTGSDIFADGKAETREYLRGSRRPPGGGSSIALV</sequence>
<gene>
    <name evidence="3" type="ORF">Ahy_B03g062253</name>
</gene>
<reference evidence="3 4" key="1">
    <citation type="submission" date="2019-01" db="EMBL/GenBank/DDBJ databases">
        <title>Sequencing of cultivated peanut Arachis hypogaea provides insights into genome evolution and oil improvement.</title>
        <authorList>
            <person name="Chen X."/>
        </authorList>
    </citation>
    <scope>NUCLEOTIDE SEQUENCE [LARGE SCALE GENOMIC DNA]</scope>
    <source>
        <strain evidence="4">cv. Fuhuasheng</strain>
        <tissue evidence="3">Leaves</tissue>
    </source>
</reference>
<organism evidence="3 4">
    <name type="scientific">Arachis hypogaea</name>
    <name type="common">Peanut</name>
    <dbReference type="NCBI Taxonomy" id="3818"/>
    <lineage>
        <taxon>Eukaryota</taxon>
        <taxon>Viridiplantae</taxon>
        <taxon>Streptophyta</taxon>
        <taxon>Embryophyta</taxon>
        <taxon>Tracheophyta</taxon>
        <taxon>Spermatophyta</taxon>
        <taxon>Magnoliopsida</taxon>
        <taxon>eudicotyledons</taxon>
        <taxon>Gunneridae</taxon>
        <taxon>Pentapetalae</taxon>
        <taxon>rosids</taxon>
        <taxon>fabids</taxon>
        <taxon>Fabales</taxon>
        <taxon>Fabaceae</taxon>
        <taxon>Papilionoideae</taxon>
        <taxon>50 kb inversion clade</taxon>
        <taxon>dalbergioids sensu lato</taxon>
        <taxon>Dalbergieae</taxon>
        <taxon>Pterocarpus clade</taxon>
        <taxon>Arachis</taxon>
    </lineage>
</organism>
<feature type="compositionally biased region" description="Polar residues" evidence="1">
    <location>
        <begin position="1"/>
        <end position="15"/>
    </location>
</feature>
<feature type="region of interest" description="Disordered" evidence="1">
    <location>
        <begin position="115"/>
        <end position="159"/>
    </location>
</feature>
<evidence type="ECO:0000256" key="1">
    <source>
        <dbReference type="SAM" id="MobiDB-lite"/>
    </source>
</evidence>
<dbReference type="STRING" id="3818.A0A444ZTN0"/>
<dbReference type="Proteomes" id="UP000289738">
    <property type="component" value="Chromosome B03"/>
</dbReference>
<feature type="region of interest" description="Disordered" evidence="1">
    <location>
        <begin position="192"/>
        <end position="233"/>
    </location>
</feature>
<dbReference type="InterPro" id="IPR025131">
    <property type="entry name" value="DUF4057"/>
</dbReference>
<evidence type="ECO:0000313" key="3">
    <source>
        <dbReference type="EMBL" id="RYR17539.1"/>
    </source>
</evidence>
<proteinExistence type="predicted"/>
<dbReference type="OrthoDB" id="1868458at2759"/>
<dbReference type="EMBL" id="SDMP01000013">
    <property type="protein sequence ID" value="RYR17539.1"/>
    <property type="molecule type" value="Genomic_DNA"/>
</dbReference>
<evidence type="ECO:0000313" key="4">
    <source>
        <dbReference type="Proteomes" id="UP000289738"/>
    </source>
</evidence>
<keyword evidence="4" id="KW-1185">Reference proteome</keyword>
<dbReference type="AlphaFoldDB" id="A0A444ZTN0"/>
<evidence type="ECO:0000259" key="2">
    <source>
        <dbReference type="Pfam" id="PF13266"/>
    </source>
</evidence>
<dbReference type="Pfam" id="PF13266">
    <property type="entry name" value="DUF4057"/>
    <property type="match status" value="1"/>
</dbReference>
<feature type="compositionally biased region" description="Basic and acidic residues" evidence="1">
    <location>
        <begin position="274"/>
        <end position="286"/>
    </location>
</feature>
<feature type="compositionally biased region" description="Polar residues" evidence="1">
    <location>
        <begin position="217"/>
        <end position="228"/>
    </location>
</feature>
<dbReference type="PANTHER" id="PTHR31132">
    <property type="entry name" value="N-LYSINE METHYLTRANSFERASE"/>
    <property type="match status" value="1"/>
</dbReference>
<feature type="region of interest" description="Disordered" evidence="1">
    <location>
        <begin position="1"/>
        <end position="98"/>
    </location>
</feature>
<feature type="domain" description="DUF4057" evidence="2">
    <location>
        <begin position="4"/>
        <end position="299"/>
    </location>
</feature>
<dbReference type="PANTHER" id="PTHR31132:SF2">
    <property type="entry name" value="HEMATOLOGICAL_NEUROLOGICAL-LIKE PROTEIN"/>
    <property type="match status" value="1"/>
</dbReference>
<protein>
    <recommendedName>
        <fullName evidence="2">DUF4057 domain-containing protein</fullName>
    </recommendedName>
</protein>
<comment type="caution">
    <text evidence="3">The sequence shown here is derived from an EMBL/GenBank/DDBJ whole genome shotgun (WGS) entry which is preliminary data.</text>
</comment>
<feature type="region of interest" description="Disordered" evidence="1">
    <location>
        <begin position="274"/>
        <end position="301"/>
    </location>
</feature>
<feature type="compositionally biased region" description="Gly residues" evidence="1">
    <location>
        <begin position="292"/>
        <end position="301"/>
    </location>
</feature>
<accession>A0A444ZTN0</accession>
<dbReference type="Gramene" id="arahy.Tifrunner.gnm2.ann2.Ah13g585200.1">
    <property type="protein sequence ID" value="arahy.Tifrunner.gnm2.ann2.Ah13g585200.1-CDS"/>
    <property type="gene ID" value="arahy.Tifrunner.gnm2.ann2.Ah13g585200"/>
</dbReference>
<name>A0A444ZTN0_ARAHY</name>